<feature type="compositionally biased region" description="Basic and acidic residues" evidence="1">
    <location>
        <begin position="28"/>
        <end position="41"/>
    </location>
</feature>
<reference evidence="2" key="1">
    <citation type="submission" date="2023-10" db="EMBL/GenBank/DDBJ databases">
        <authorList>
            <person name="Chen Y."/>
            <person name="Shah S."/>
            <person name="Dougan E. K."/>
            <person name="Thang M."/>
            <person name="Chan C."/>
        </authorList>
    </citation>
    <scope>NUCLEOTIDE SEQUENCE [LARGE SCALE GENOMIC DNA]</scope>
</reference>
<gene>
    <name evidence="2" type="ORF">PCOR1329_LOCUS60339</name>
</gene>
<sequence length="289" mass="30865">PRRSRRSRAPGEAEAADEATLPAAPDGRGGEGGRSERKEGEEGAGGSRRGSAMAPRPPETEARPALCSKLCVEGARQPQETAPEPPSDVIASTEGRMPDAGCSAAGAARAQGPWRADGARRTGRKGAEFARRKGRGKEYISGSGKRGRAAGTTEEEHRGELDRPRRVRRGPRHNSQAGERRCWESGSCDAGLAQNTAYRKHRNEPSLSLRSGWPRTTPTLNTEACTAVGVSKGHARSERPSPTHRNGRGQVRGVEGGVPGDTRRSAHVHDLNRRQDASTQACTCIVHRA</sequence>
<dbReference type="EMBL" id="CAUYUJ010017551">
    <property type="protein sequence ID" value="CAK0875762.1"/>
    <property type="molecule type" value="Genomic_DNA"/>
</dbReference>
<accession>A0ABN9VT89</accession>
<feature type="compositionally biased region" description="Basic and acidic residues" evidence="1">
    <location>
        <begin position="117"/>
        <end position="131"/>
    </location>
</feature>
<protein>
    <submittedName>
        <fullName evidence="2">Uncharacterized protein</fullName>
    </submittedName>
</protein>
<keyword evidence="3" id="KW-1185">Reference proteome</keyword>
<feature type="non-terminal residue" evidence="2">
    <location>
        <position position="1"/>
    </location>
</feature>
<name>A0ABN9VT89_9DINO</name>
<feature type="compositionally biased region" description="Basic and acidic residues" evidence="1">
    <location>
        <begin position="261"/>
        <end position="274"/>
    </location>
</feature>
<feature type="compositionally biased region" description="Polar residues" evidence="1">
    <location>
        <begin position="205"/>
        <end position="224"/>
    </location>
</feature>
<feature type="compositionally biased region" description="Basic and acidic residues" evidence="1">
    <location>
        <begin position="154"/>
        <end position="164"/>
    </location>
</feature>
<evidence type="ECO:0000313" key="2">
    <source>
        <dbReference type="EMBL" id="CAK0875762.1"/>
    </source>
</evidence>
<comment type="caution">
    <text evidence="2">The sequence shown here is derived from an EMBL/GenBank/DDBJ whole genome shotgun (WGS) entry which is preliminary data.</text>
</comment>
<proteinExistence type="predicted"/>
<dbReference type="Proteomes" id="UP001189429">
    <property type="component" value="Unassembled WGS sequence"/>
</dbReference>
<organism evidence="2 3">
    <name type="scientific">Prorocentrum cordatum</name>
    <dbReference type="NCBI Taxonomy" id="2364126"/>
    <lineage>
        <taxon>Eukaryota</taxon>
        <taxon>Sar</taxon>
        <taxon>Alveolata</taxon>
        <taxon>Dinophyceae</taxon>
        <taxon>Prorocentrales</taxon>
        <taxon>Prorocentraceae</taxon>
        <taxon>Prorocentrum</taxon>
    </lineage>
</organism>
<feature type="compositionally biased region" description="Low complexity" evidence="1">
    <location>
        <begin position="100"/>
        <end position="116"/>
    </location>
</feature>
<evidence type="ECO:0000313" key="3">
    <source>
        <dbReference type="Proteomes" id="UP001189429"/>
    </source>
</evidence>
<feature type="region of interest" description="Disordered" evidence="1">
    <location>
        <begin position="1"/>
        <end position="274"/>
    </location>
</feature>
<evidence type="ECO:0000256" key="1">
    <source>
        <dbReference type="SAM" id="MobiDB-lite"/>
    </source>
</evidence>